<evidence type="ECO:0008006" key="3">
    <source>
        <dbReference type="Google" id="ProtNLM"/>
    </source>
</evidence>
<comment type="caution">
    <text evidence="1">The sequence shown here is derived from an EMBL/GenBank/DDBJ whole genome shotgun (WGS) entry which is preliminary data.</text>
</comment>
<dbReference type="EMBL" id="JAPWTJ010001075">
    <property type="protein sequence ID" value="KAJ8973970.1"/>
    <property type="molecule type" value="Genomic_DNA"/>
</dbReference>
<dbReference type="Gene3D" id="3.30.160.60">
    <property type="entry name" value="Classic Zinc Finger"/>
    <property type="match status" value="1"/>
</dbReference>
<evidence type="ECO:0000313" key="2">
    <source>
        <dbReference type="Proteomes" id="UP001162164"/>
    </source>
</evidence>
<proteinExistence type="predicted"/>
<protein>
    <recommendedName>
        <fullName evidence="3">C2H2-type domain-containing protein</fullName>
    </recommendedName>
</protein>
<organism evidence="1 2">
    <name type="scientific">Molorchus minor</name>
    <dbReference type="NCBI Taxonomy" id="1323400"/>
    <lineage>
        <taxon>Eukaryota</taxon>
        <taxon>Metazoa</taxon>
        <taxon>Ecdysozoa</taxon>
        <taxon>Arthropoda</taxon>
        <taxon>Hexapoda</taxon>
        <taxon>Insecta</taxon>
        <taxon>Pterygota</taxon>
        <taxon>Neoptera</taxon>
        <taxon>Endopterygota</taxon>
        <taxon>Coleoptera</taxon>
        <taxon>Polyphaga</taxon>
        <taxon>Cucujiformia</taxon>
        <taxon>Chrysomeloidea</taxon>
        <taxon>Cerambycidae</taxon>
        <taxon>Lamiinae</taxon>
        <taxon>Monochamini</taxon>
        <taxon>Molorchus</taxon>
    </lineage>
</organism>
<evidence type="ECO:0000313" key="1">
    <source>
        <dbReference type="EMBL" id="KAJ8973970.1"/>
    </source>
</evidence>
<gene>
    <name evidence="1" type="ORF">NQ317_001376</name>
</gene>
<name>A0ABQ9J8L1_9CUCU</name>
<sequence length="161" mass="18620">MIQDFLIYFVHKEFLEFFINISKEVYHTIMDSVACASCVGLLTSYVNFATICEGTEEKINLYREMQQNVAVIKLSKTIAFLDGCIQYSSVSIKKEGLLDSFKESDCKEEVEVQLFKCETCEFQTKRKDFFNQHLLLHKDISDARLFKGEACESQTKHKSLP</sequence>
<accession>A0ABQ9J8L1</accession>
<keyword evidence="2" id="KW-1185">Reference proteome</keyword>
<dbReference type="Proteomes" id="UP001162164">
    <property type="component" value="Unassembled WGS sequence"/>
</dbReference>
<reference evidence="1" key="1">
    <citation type="journal article" date="2023" name="Insect Mol. Biol.">
        <title>Genome sequencing provides insights into the evolution of gene families encoding plant cell wall-degrading enzymes in longhorned beetles.</title>
        <authorList>
            <person name="Shin N.R."/>
            <person name="Okamura Y."/>
            <person name="Kirsch R."/>
            <person name="Pauchet Y."/>
        </authorList>
    </citation>
    <scope>NUCLEOTIDE SEQUENCE</scope>
    <source>
        <strain evidence="1">MMC_N1</strain>
    </source>
</reference>